<dbReference type="SUPFAM" id="SSF50978">
    <property type="entry name" value="WD40 repeat-like"/>
    <property type="match status" value="1"/>
</dbReference>
<dbReference type="InterPro" id="IPR059070">
    <property type="entry name" value="TPR_VPS8_2"/>
</dbReference>
<proteinExistence type="inferred from homology"/>
<reference evidence="5 6" key="1">
    <citation type="submission" date="2023-08" db="EMBL/GenBank/DDBJ databases">
        <title>Black Yeasts Isolated from many extreme environments.</title>
        <authorList>
            <person name="Coleine C."/>
            <person name="Stajich J.E."/>
            <person name="Selbmann L."/>
        </authorList>
    </citation>
    <scope>NUCLEOTIDE SEQUENCE [LARGE SCALE GENOMIC DNA]</scope>
    <source>
        <strain evidence="5 6">CCFEE 5792</strain>
    </source>
</reference>
<evidence type="ECO:0000259" key="4">
    <source>
        <dbReference type="Pfam" id="PF25066"/>
    </source>
</evidence>
<dbReference type="Pfam" id="PF25066">
    <property type="entry name" value="TPR_VPS8_2"/>
    <property type="match status" value="1"/>
</dbReference>
<feature type="compositionally biased region" description="Polar residues" evidence="2">
    <location>
        <begin position="47"/>
        <end position="60"/>
    </location>
</feature>
<feature type="domain" description="Vacuolar protein sorting-associated protein 8 central" evidence="3">
    <location>
        <begin position="729"/>
        <end position="924"/>
    </location>
</feature>
<dbReference type="Pfam" id="PF23410">
    <property type="entry name" value="Beta-prop_VPS8"/>
    <property type="match status" value="1"/>
</dbReference>
<dbReference type="PANTHER" id="PTHR12616:SF8">
    <property type="entry name" value="VACUOLAR PROTEIN SORTING-ASSOCIATED PROTEIN 8 HOMOLOG"/>
    <property type="match status" value="1"/>
</dbReference>
<feature type="compositionally biased region" description="Basic and acidic residues" evidence="2">
    <location>
        <begin position="61"/>
        <end position="70"/>
    </location>
</feature>
<evidence type="ECO:0000313" key="6">
    <source>
        <dbReference type="Proteomes" id="UP001358417"/>
    </source>
</evidence>
<evidence type="ECO:0000256" key="2">
    <source>
        <dbReference type="SAM" id="MobiDB-lite"/>
    </source>
</evidence>
<accession>A0AAV9NLM1</accession>
<evidence type="ECO:0000313" key="5">
    <source>
        <dbReference type="EMBL" id="KAK5058729.1"/>
    </source>
</evidence>
<feature type="region of interest" description="Disordered" evidence="2">
    <location>
        <begin position="1475"/>
        <end position="1517"/>
    </location>
</feature>
<name>A0AAV9NLM1_9EURO</name>
<feature type="compositionally biased region" description="Basic and acidic residues" evidence="2">
    <location>
        <begin position="1504"/>
        <end position="1514"/>
    </location>
</feature>
<gene>
    <name evidence="5" type="ORF">LTR84_010993</name>
</gene>
<dbReference type="Proteomes" id="UP001358417">
    <property type="component" value="Unassembled WGS sequence"/>
</dbReference>
<protein>
    <recommendedName>
        <fullName evidence="7">Vacuolar protein sorting-associated protein 8 central domain-containing protein</fullName>
    </recommendedName>
</protein>
<feature type="region of interest" description="Disordered" evidence="2">
    <location>
        <begin position="1"/>
        <end position="76"/>
    </location>
</feature>
<evidence type="ECO:0008006" key="7">
    <source>
        <dbReference type="Google" id="ProtNLM"/>
    </source>
</evidence>
<dbReference type="EMBL" id="JAVRRD010000005">
    <property type="protein sequence ID" value="KAK5058729.1"/>
    <property type="molecule type" value="Genomic_DNA"/>
</dbReference>
<dbReference type="RefSeq" id="XP_064709252.1">
    <property type="nucleotide sequence ID" value="XM_064854526.1"/>
</dbReference>
<dbReference type="InterPro" id="IPR025941">
    <property type="entry name" value="Vps8_central_dom"/>
</dbReference>
<dbReference type="InterPro" id="IPR015943">
    <property type="entry name" value="WD40/YVTN_repeat-like_dom_sf"/>
</dbReference>
<dbReference type="GO" id="GO:0006623">
    <property type="term" value="P:protein targeting to vacuole"/>
    <property type="evidence" value="ECO:0007669"/>
    <property type="project" value="InterPro"/>
</dbReference>
<keyword evidence="6" id="KW-1185">Reference proteome</keyword>
<evidence type="ECO:0000259" key="3">
    <source>
        <dbReference type="Pfam" id="PF12816"/>
    </source>
</evidence>
<comment type="similarity">
    <text evidence="1">Belongs to the VPS8 family.</text>
</comment>
<dbReference type="Gene3D" id="2.130.10.10">
    <property type="entry name" value="YVTN repeat-like/Quinoprotein amine dehydrogenase"/>
    <property type="match status" value="1"/>
</dbReference>
<dbReference type="PANTHER" id="PTHR12616">
    <property type="entry name" value="VACUOLAR PROTEIN SORTING VPS41"/>
    <property type="match status" value="1"/>
</dbReference>
<evidence type="ECO:0000256" key="1">
    <source>
        <dbReference type="ARBA" id="ARBA00009422"/>
    </source>
</evidence>
<dbReference type="InterPro" id="IPR045111">
    <property type="entry name" value="Vps41/Vps8"/>
</dbReference>
<feature type="compositionally biased region" description="Polar residues" evidence="2">
    <location>
        <begin position="106"/>
        <end position="133"/>
    </location>
</feature>
<organism evidence="5 6">
    <name type="scientific">Exophiala bonariae</name>
    <dbReference type="NCBI Taxonomy" id="1690606"/>
    <lineage>
        <taxon>Eukaryota</taxon>
        <taxon>Fungi</taxon>
        <taxon>Dikarya</taxon>
        <taxon>Ascomycota</taxon>
        <taxon>Pezizomycotina</taxon>
        <taxon>Eurotiomycetes</taxon>
        <taxon>Chaetothyriomycetidae</taxon>
        <taxon>Chaetothyriales</taxon>
        <taxon>Herpotrichiellaceae</taxon>
        <taxon>Exophiala</taxon>
    </lineage>
</organism>
<dbReference type="GO" id="GO:0005770">
    <property type="term" value="C:late endosome"/>
    <property type="evidence" value="ECO:0007669"/>
    <property type="project" value="TreeGrafter"/>
</dbReference>
<dbReference type="GeneID" id="89979147"/>
<dbReference type="InterPro" id="IPR036322">
    <property type="entry name" value="WD40_repeat_dom_sf"/>
</dbReference>
<dbReference type="GO" id="GO:0030897">
    <property type="term" value="C:HOPS complex"/>
    <property type="evidence" value="ECO:0007669"/>
    <property type="project" value="TreeGrafter"/>
</dbReference>
<dbReference type="GO" id="GO:0034058">
    <property type="term" value="P:endosomal vesicle fusion"/>
    <property type="evidence" value="ECO:0007669"/>
    <property type="project" value="TreeGrafter"/>
</dbReference>
<comment type="caution">
    <text evidence="5">The sequence shown here is derived from an EMBL/GenBank/DDBJ whole genome shotgun (WGS) entry which is preliminary data.</text>
</comment>
<dbReference type="Pfam" id="PF12816">
    <property type="entry name" value="TPR_Vps8"/>
    <property type="match status" value="1"/>
</dbReference>
<feature type="region of interest" description="Disordered" evidence="2">
    <location>
        <begin position="96"/>
        <end position="149"/>
    </location>
</feature>
<feature type="domain" description="VPS8-like TPR-like repeats" evidence="4">
    <location>
        <begin position="1261"/>
        <end position="1436"/>
    </location>
</feature>
<sequence length="1556" mass="174093">MNSTQDEGETTLRDPQPSEGSEPLFTQEQHLPNPIDDDTPDIIPLTQHPSTIDQSSQIPSERNDHDRLDHLNGGPEEAQAELQDGVTNGIDHILSFPRPIEDHSNDGSFSTPDDTPSIQGSVLSSPHSETASLRSPARRGSPSNVHRPFDTRFQSRLSGAHFSPLRSASPAFLGSHSRHSSVASFAFQPPSEPDDTATPWDVIRWNKFKKITGQAFSEIGKRNFGMPTCLAATDQLVIGTSKGLVLVFDQQQNHKAIIGSGTKAAESGAVSSIAISADHSTIAVGHSTGHIFTWELARPTRPFLHIPPIDNSHPQARRGDGHIMGSAVPHIGFLGYRHTALVSADDKGMAFSHLATRGMGAVGRVVRTTRILGRYPEVVARATKPLRKSSVLAFSPLPLGNIEQRTDGLGLVAMLTPYLLVIVSTTPIAQTQHKAARPKEVAAHSAMTAALAWFPAIKLKAQDTDVSKTKLVYAWSNILTILEVHEAHSEDERDKEKPPELQFLARSRFQAEEAIVAVQWLNRSVIAVLTITQQLLIIEDVTMHVTEAFDLLKKNIYHSDLYSQQLLSIIEQLDEEDTSMHGVVADAFHMSFRAYKGRLFLLGFNDIWIGALTNWADRLLALMNIGDFIGAIRLATRYYTGEGEKSTIGLPEEDVARYEIVQERLLEMMAASLKYAFGKNQQAGNEPIEKPQMVELAEACIKACLVMQDLDFLFEEVFVWYDDNDEGPLFVDVLEPYILDRTIVSLPPPVLKTMIDHFVITHSPSTLEEIICMLETSTMDLDQITTLCRQHNLYDAYIYVWTMALRDFTSPLTLLLGFAESDGPTSLSSTSSADEYQLAQKIFPYISFILTSRVYPTGTDMTEDESSQAKSQIYDFFFSGKRAANGVTKSKGDTSKTTAESFERLSQILHFDAPSFIAALNEAFEDSFLNLSDEDALSGSQTSQTSMRRIYTRQYVVRIMLEVMASGFDAEDTIYLDMFIARNLAKFPQYMIFSGTILQQVFSRLCQYPEEGMRDDAQLSVEYLLSIYQPPNILDFVSLLQDAHFYRVLKSVLKQEHHFADMIHTYFLDTEAQVDVFAAIFDCLKTSSTLLEEQRLEVRKVIEEHAGDLVNTDVEKAAMTIDEVAQDLHQTFLNVLSEDEYGQYTYLRILLEPNDRPGLRQDYNNSLKELYIRLLCQFDSDHVRDYVEHVKAGDLRLEEVLPTIEESGIIDAVVILQAQQGHIKEAMKRLRQHLSFLGTTLKTVTSKPLGDNDERSILHPVTSLLESVEKYAQIGTWLCQTQMKNAPKSTGPAKSPRRATSATRALGFEEELWLELIISVVTIARDLSMGSLQEMSDQEADVTTSLRSVIQQVFTSLLVNTTSVRESSGARDMMFLRILRAFLTHAAESSPSLSELRNVIGSIFSAYAYEESLLALSNSMLDKDVFVRLDEVTALRQRGWRPRGQVCEVCRHRGWGPGIGVPIWDEWQKKEEVRSQRRHRAQSEIESDEPEVGRGKGKATVDTNRQEPSEEERSNGGADTLGSLVVFSCRHLYHQKCLVPRQLEDGSLRLVCPICL</sequence>